<protein>
    <recommendedName>
        <fullName evidence="3">Cell division protein FtsL</fullName>
    </recommendedName>
</protein>
<proteinExistence type="predicted"/>
<keyword evidence="1" id="KW-0472">Membrane</keyword>
<sequence>MFTFGRKKTRLQPKSVALYAISVVFLLVSAIVYIYPSICVTNLMYEYSSHLKTLSEIRELNTKMKLEIASLRSYDFIEKRAVEKLGFVFPAPSQVVIIAKR</sequence>
<evidence type="ECO:0008006" key="3">
    <source>
        <dbReference type="Google" id="ProtNLM"/>
    </source>
</evidence>
<organism evidence="2">
    <name type="scientific">hydrothermal vent metagenome</name>
    <dbReference type="NCBI Taxonomy" id="652676"/>
    <lineage>
        <taxon>unclassified sequences</taxon>
        <taxon>metagenomes</taxon>
        <taxon>ecological metagenomes</taxon>
    </lineage>
</organism>
<evidence type="ECO:0000313" key="2">
    <source>
        <dbReference type="EMBL" id="VAX23294.1"/>
    </source>
</evidence>
<dbReference type="EMBL" id="UOGC01000150">
    <property type="protein sequence ID" value="VAX23294.1"/>
    <property type="molecule type" value="Genomic_DNA"/>
</dbReference>
<accession>A0A3B1CH59</accession>
<feature type="transmembrane region" description="Helical" evidence="1">
    <location>
        <begin position="16"/>
        <end position="35"/>
    </location>
</feature>
<gene>
    <name evidence="2" type="ORF">MNBD_NITROSPINAE01-1138</name>
</gene>
<reference evidence="2" key="1">
    <citation type="submission" date="2018-06" db="EMBL/GenBank/DDBJ databases">
        <authorList>
            <person name="Zhirakovskaya E."/>
        </authorList>
    </citation>
    <scope>NUCLEOTIDE SEQUENCE</scope>
</reference>
<keyword evidence="1" id="KW-0812">Transmembrane</keyword>
<dbReference type="AlphaFoldDB" id="A0A3B1CH59"/>
<name>A0A3B1CH59_9ZZZZ</name>
<evidence type="ECO:0000256" key="1">
    <source>
        <dbReference type="SAM" id="Phobius"/>
    </source>
</evidence>
<keyword evidence="1" id="KW-1133">Transmembrane helix</keyword>